<accession>A0A9W6N2S9</accession>
<evidence type="ECO:0000256" key="4">
    <source>
        <dbReference type="ARBA" id="ARBA00022833"/>
    </source>
</evidence>
<reference evidence="8" key="2">
    <citation type="submission" date="2023-01" db="EMBL/GenBank/DDBJ databases">
        <authorList>
            <person name="Sun Q."/>
            <person name="Evtushenko L."/>
        </authorList>
    </citation>
    <scope>NUCLEOTIDE SEQUENCE</scope>
    <source>
        <strain evidence="8">VKM B-2555</strain>
    </source>
</reference>
<gene>
    <name evidence="8" type="ORF">GCM10008171_15380</name>
</gene>
<comment type="caution">
    <text evidence="8">The sequence shown here is derived from an EMBL/GenBank/DDBJ whole genome shotgun (WGS) entry which is preliminary data.</text>
</comment>
<dbReference type="SUPFAM" id="SSF56281">
    <property type="entry name" value="Metallo-hydrolase/oxidoreductase"/>
    <property type="match status" value="1"/>
</dbReference>
<evidence type="ECO:0000313" key="9">
    <source>
        <dbReference type="Proteomes" id="UP001143364"/>
    </source>
</evidence>
<evidence type="ECO:0000256" key="6">
    <source>
        <dbReference type="ARBA" id="ARBA00022884"/>
    </source>
</evidence>
<dbReference type="SMART" id="SM00849">
    <property type="entry name" value="Lactamase_B"/>
    <property type="match status" value="1"/>
</dbReference>
<dbReference type="Proteomes" id="UP001143364">
    <property type="component" value="Unassembled WGS sequence"/>
</dbReference>
<evidence type="ECO:0000259" key="7">
    <source>
        <dbReference type="SMART" id="SM00849"/>
    </source>
</evidence>
<dbReference type="Gene3D" id="3.40.50.10710">
    <property type="entry name" value="Metallo-hydrolase/oxidoreductase"/>
    <property type="match status" value="1"/>
</dbReference>
<evidence type="ECO:0000256" key="3">
    <source>
        <dbReference type="ARBA" id="ARBA00022801"/>
    </source>
</evidence>
<dbReference type="InterPro" id="IPR055132">
    <property type="entry name" value="RNase_J_b_CASP"/>
</dbReference>
<protein>
    <submittedName>
        <fullName evidence="8">RNase J family beta-CASP ribonuclease</fullName>
    </submittedName>
</protein>
<dbReference type="Pfam" id="PF07521">
    <property type="entry name" value="RMMBL"/>
    <property type="match status" value="1"/>
</dbReference>
<keyword evidence="1" id="KW-0540">Nuclease</keyword>
<dbReference type="CDD" id="cd07714">
    <property type="entry name" value="RNaseJ_MBL-fold"/>
    <property type="match status" value="1"/>
</dbReference>
<dbReference type="Pfam" id="PF12706">
    <property type="entry name" value="Lactamase_B_2"/>
    <property type="match status" value="1"/>
</dbReference>
<dbReference type="PANTHER" id="PTHR43694:SF1">
    <property type="entry name" value="RIBONUCLEASE J"/>
    <property type="match status" value="1"/>
</dbReference>
<keyword evidence="3" id="KW-0378">Hydrolase</keyword>
<dbReference type="InterPro" id="IPR042173">
    <property type="entry name" value="RNase_J_2"/>
</dbReference>
<keyword evidence="6" id="KW-0694">RNA-binding</keyword>
<dbReference type="GO" id="GO:0004527">
    <property type="term" value="F:exonuclease activity"/>
    <property type="evidence" value="ECO:0007669"/>
    <property type="project" value="UniProtKB-KW"/>
</dbReference>
<evidence type="ECO:0000313" key="8">
    <source>
        <dbReference type="EMBL" id="GLK76284.1"/>
    </source>
</evidence>
<name>A0A9W6N2S9_9HYPH</name>
<dbReference type="InterPro" id="IPR011108">
    <property type="entry name" value="RMMBL"/>
</dbReference>
<keyword evidence="9" id="KW-1185">Reference proteome</keyword>
<dbReference type="PANTHER" id="PTHR43694">
    <property type="entry name" value="RIBONUCLEASE J"/>
    <property type="match status" value="1"/>
</dbReference>
<proteinExistence type="predicted"/>
<organism evidence="8 9">
    <name type="scientific">Methylopila jiangsuensis</name>
    <dbReference type="NCBI Taxonomy" id="586230"/>
    <lineage>
        <taxon>Bacteria</taxon>
        <taxon>Pseudomonadati</taxon>
        <taxon>Pseudomonadota</taxon>
        <taxon>Alphaproteobacteria</taxon>
        <taxon>Hyphomicrobiales</taxon>
        <taxon>Methylopilaceae</taxon>
        <taxon>Methylopila</taxon>
    </lineage>
</organism>
<evidence type="ECO:0000256" key="1">
    <source>
        <dbReference type="ARBA" id="ARBA00022722"/>
    </source>
</evidence>
<reference evidence="8" key="1">
    <citation type="journal article" date="2014" name="Int. J. Syst. Evol. Microbiol.">
        <title>Complete genome sequence of Corynebacterium casei LMG S-19264T (=DSM 44701T), isolated from a smear-ripened cheese.</title>
        <authorList>
            <consortium name="US DOE Joint Genome Institute (JGI-PGF)"/>
            <person name="Walter F."/>
            <person name="Albersmeier A."/>
            <person name="Kalinowski J."/>
            <person name="Ruckert C."/>
        </authorList>
    </citation>
    <scope>NUCLEOTIDE SEQUENCE</scope>
    <source>
        <strain evidence="8">VKM B-2555</strain>
    </source>
</reference>
<dbReference type="GO" id="GO:0046872">
    <property type="term" value="F:metal ion binding"/>
    <property type="evidence" value="ECO:0007669"/>
    <property type="project" value="UniProtKB-KW"/>
</dbReference>
<dbReference type="AlphaFoldDB" id="A0A9W6N2S9"/>
<keyword evidence="2" id="KW-0479">Metal-binding</keyword>
<dbReference type="Gene3D" id="3.60.15.10">
    <property type="entry name" value="Ribonuclease Z/Hydroxyacylglutathione hydrolase-like"/>
    <property type="match status" value="1"/>
</dbReference>
<evidence type="ECO:0000256" key="2">
    <source>
        <dbReference type="ARBA" id="ARBA00022723"/>
    </source>
</evidence>
<dbReference type="InterPro" id="IPR041636">
    <property type="entry name" value="RNase_J_C"/>
</dbReference>
<dbReference type="InterPro" id="IPR001279">
    <property type="entry name" value="Metallo-B-lactamas"/>
</dbReference>
<dbReference type="GO" id="GO:0003723">
    <property type="term" value="F:RNA binding"/>
    <property type="evidence" value="ECO:0007669"/>
    <property type="project" value="UniProtKB-KW"/>
</dbReference>
<dbReference type="EMBL" id="BSFK01000007">
    <property type="protein sequence ID" value="GLK76284.1"/>
    <property type="molecule type" value="Genomic_DNA"/>
</dbReference>
<dbReference type="Pfam" id="PF22505">
    <property type="entry name" value="RNase_J_b_CASP"/>
    <property type="match status" value="1"/>
</dbReference>
<dbReference type="Gene3D" id="3.10.20.580">
    <property type="match status" value="1"/>
</dbReference>
<dbReference type="InterPro" id="IPR036866">
    <property type="entry name" value="RibonucZ/Hydroxyglut_hydro"/>
</dbReference>
<evidence type="ECO:0000256" key="5">
    <source>
        <dbReference type="ARBA" id="ARBA00022839"/>
    </source>
</evidence>
<keyword evidence="5" id="KW-0269">Exonuclease</keyword>
<keyword evidence="4" id="KW-0862">Zinc</keyword>
<dbReference type="Pfam" id="PF17770">
    <property type="entry name" value="RNase_J_C"/>
    <property type="match status" value="1"/>
</dbReference>
<sequence>MAQDLVFVPLGGVGEIGMNAGLYGLGEGRKRRWLMVDCGVTFGDPVTTPGVDLIMPDIRFALSHGKAVEAIVLTHAHEDHYGALLDLWPQLKCPVYATPFAAGLLDAKRAAERDAPKIDVRVVAEGSRFSVGPFDVELVPVAHSIPESTALTLRTPVGTVIHTGDWKIDRTPVLGRPTDEERFRAIGEEGVAAIVGDSTNSLREGISRSESEVAASLGELIRNAPGRVAVTTFASNVGRLRAVADAAMACDRQVVLVGRAMARATEVARELGYLEGVPEFLSPDAFGYLPRDKVVALMTGSQGEPRAALARVAEGDHPQVTLAKGDRVIFSSRAIPGNEKAVGRIINRLIEGGAEVITDRTHFVHVSGHPRQEELAMLYGWTKPKVLVPVHGEEAHLHGHAAFAHAVGVPKVVRVRNGDMVRLAGGEAEIVDDVPVGRTLKDGRVLVSATEATIGERRRLSFAGVVSIALAFTERGELSGGVSVRFTGLPPRDDEGTPMLEVLRDTVLDCIDGLPRQKRRDAGVVEKAIERAVRGELQLVWGKKPICHVSVLGV</sequence>
<feature type="domain" description="Metallo-beta-lactamase" evidence="7">
    <location>
        <begin position="17"/>
        <end position="217"/>
    </location>
</feature>